<dbReference type="OrthoDB" id="2352933at2"/>
<name>A0A1H3T418_9BACI</name>
<dbReference type="AlphaFoldDB" id="A0A1H3T418"/>
<dbReference type="Gene3D" id="2.40.128.20">
    <property type="match status" value="1"/>
</dbReference>
<sequence>MDGIGGTPVTIHMKTTVYHGGNHEETNAISTDGQLFTQGQTTYLRFQEPPEMNGSQDKSAASVTAPPTIQLIKIRQGEISVSRKGAVSMKQRFIPGLSTEGMYHSPHGPLAMKTKTKSLEFIRDTERSTWTLQLRYTLHLQEVYAGEFDIRITIKKV</sequence>
<keyword evidence="2" id="KW-1185">Reference proteome</keyword>
<organism evidence="1 2">
    <name type="scientific">Evansella caseinilytica</name>
    <dbReference type="NCBI Taxonomy" id="1503961"/>
    <lineage>
        <taxon>Bacteria</taxon>
        <taxon>Bacillati</taxon>
        <taxon>Bacillota</taxon>
        <taxon>Bacilli</taxon>
        <taxon>Bacillales</taxon>
        <taxon>Bacillaceae</taxon>
        <taxon>Evansella</taxon>
    </lineage>
</organism>
<evidence type="ECO:0000313" key="1">
    <source>
        <dbReference type="EMBL" id="SDZ44628.1"/>
    </source>
</evidence>
<proteinExistence type="predicted"/>
<dbReference type="STRING" id="1503961.SAMN05421736_11313"/>
<accession>A0A1H3T418</accession>
<protein>
    <submittedName>
        <fullName evidence="1">Uncharacterized beta-barrel protein YwiB, DUF1934 family</fullName>
    </submittedName>
</protein>
<dbReference type="Pfam" id="PF09148">
    <property type="entry name" value="DUF1934"/>
    <property type="match status" value="1"/>
</dbReference>
<dbReference type="Proteomes" id="UP000198935">
    <property type="component" value="Unassembled WGS sequence"/>
</dbReference>
<gene>
    <name evidence="1" type="ORF">SAMN05421736_11313</name>
</gene>
<evidence type="ECO:0000313" key="2">
    <source>
        <dbReference type="Proteomes" id="UP000198935"/>
    </source>
</evidence>
<reference evidence="2" key="1">
    <citation type="submission" date="2016-10" db="EMBL/GenBank/DDBJ databases">
        <authorList>
            <person name="Varghese N."/>
            <person name="Submissions S."/>
        </authorList>
    </citation>
    <scope>NUCLEOTIDE SEQUENCE [LARGE SCALE GENOMIC DNA]</scope>
    <source>
        <strain evidence="2">SP</strain>
    </source>
</reference>
<dbReference type="InterPro" id="IPR015231">
    <property type="entry name" value="DUF1934"/>
</dbReference>
<dbReference type="EMBL" id="FNPI01000013">
    <property type="protein sequence ID" value="SDZ44628.1"/>
    <property type="molecule type" value="Genomic_DNA"/>
</dbReference>
<dbReference type="InterPro" id="IPR012674">
    <property type="entry name" value="Calycin"/>
</dbReference>
<dbReference type="SUPFAM" id="SSF50814">
    <property type="entry name" value="Lipocalins"/>
    <property type="match status" value="1"/>
</dbReference>